<evidence type="ECO:0000256" key="3">
    <source>
        <dbReference type="ARBA" id="ARBA00022840"/>
    </source>
</evidence>
<dbReference type="GO" id="GO:0005524">
    <property type="term" value="F:ATP binding"/>
    <property type="evidence" value="ECO:0007669"/>
    <property type="project" value="UniProtKB-KW"/>
</dbReference>
<dbReference type="EMBL" id="CP001330">
    <property type="protein sequence ID" value="ACO66300.1"/>
    <property type="molecule type" value="Genomic_DNA"/>
</dbReference>
<dbReference type="SUPFAM" id="SSF52540">
    <property type="entry name" value="P-loop containing nucleoside triphosphate hydrolases"/>
    <property type="match status" value="1"/>
</dbReference>
<evidence type="ECO:0000256" key="5">
    <source>
        <dbReference type="SAM" id="MobiDB-lite"/>
    </source>
</evidence>
<feature type="compositionally biased region" description="Basic and acidic residues" evidence="5">
    <location>
        <begin position="140"/>
        <end position="153"/>
    </location>
</feature>
<dbReference type="Gene3D" id="3.40.50.300">
    <property type="entry name" value="P-loop containing nucleotide triphosphate hydrolases"/>
    <property type="match status" value="1"/>
</dbReference>
<evidence type="ECO:0000256" key="1">
    <source>
        <dbReference type="ARBA" id="ARBA00006271"/>
    </source>
</evidence>
<evidence type="ECO:0000259" key="6">
    <source>
        <dbReference type="PROSITE" id="PS00486"/>
    </source>
</evidence>
<proteinExistence type="inferred from homology"/>
<keyword evidence="8" id="KW-1185">Reference proteome</keyword>
<protein>
    <submittedName>
        <fullName evidence="7">MutS 5</fullName>
    </submittedName>
</protein>
<evidence type="ECO:0000313" key="8">
    <source>
        <dbReference type="Proteomes" id="UP000002009"/>
    </source>
</evidence>
<comment type="similarity">
    <text evidence="1">Belongs to the DNA mismatch repair MutS family.</text>
</comment>
<dbReference type="SUPFAM" id="SSF48334">
    <property type="entry name" value="DNA repair protein MutS, domain III"/>
    <property type="match status" value="1"/>
</dbReference>
<dbReference type="AlphaFoldDB" id="C1EEU6"/>
<dbReference type="Pfam" id="PF05192">
    <property type="entry name" value="MutS_III"/>
    <property type="match status" value="1"/>
</dbReference>
<dbReference type="Proteomes" id="UP000002009">
    <property type="component" value="Chromosome 11"/>
</dbReference>
<feature type="domain" description="DNA mismatch repair proteins mutS family" evidence="6">
    <location>
        <begin position="756"/>
        <end position="772"/>
    </location>
</feature>
<dbReference type="GO" id="GO:0006298">
    <property type="term" value="P:mismatch repair"/>
    <property type="evidence" value="ECO:0007669"/>
    <property type="project" value="InterPro"/>
</dbReference>
<dbReference type="OrthoDB" id="547493at2759"/>
<dbReference type="eggNOG" id="KOG0221">
    <property type="taxonomic scope" value="Eukaryota"/>
</dbReference>
<keyword evidence="4" id="KW-0238">DNA-binding</keyword>
<dbReference type="GO" id="GO:0030983">
    <property type="term" value="F:mismatched DNA binding"/>
    <property type="evidence" value="ECO:0007669"/>
    <property type="project" value="InterPro"/>
</dbReference>
<dbReference type="PANTHER" id="PTHR11361">
    <property type="entry name" value="DNA MISMATCH REPAIR PROTEIN MUTS FAMILY MEMBER"/>
    <property type="match status" value="1"/>
</dbReference>
<dbReference type="GO" id="GO:0051026">
    <property type="term" value="P:chiasma assembly"/>
    <property type="evidence" value="ECO:0007669"/>
    <property type="project" value="TreeGrafter"/>
</dbReference>
<feature type="compositionally biased region" description="Acidic residues" evidence="5">
    <location>
        <begin position="129"/>
        <end position="139"/>
    </location>
</feature>
<dbReference type="KEGG" id="mis:MICPUN_112660"/>
<dbReference type="FunCoup" id="C1EEU6">
    <property type="interactions" value="449"/>
</dbReference>
<feature type="region of interest" description="Disordered" evidence="5">
    <location>
        <begin position="107"/>
        <end position="153"/>
    </location>
</feature>
<dbReference type="SMART" id="SM00533">
    <property type="entry name" value="MUTSd"/>
    <property type="match status" value="1"/>
</dbReference>
<gene>
    <name evidence="7" type="primary">MSH5</name>
    <name evidence="7" type="ORF">MICPUN_112660</name>
</gene>
<dbReference type="InterPro" id="IPR027417">
    <property type="entry name" value="P-loop_NTPase"/>
</dbReference>
<name>C1EEU6_MICCC</name>
<feature type="region of interest" description="Disordered" evidence="5">
    <location>
        <begin position="1"/>
        <end position="26"/>
    </location>
</feature>
<dbReference type="InterPro" id="IPR007696">
    <property type="entry name" value="DNA_mismatch_repair_MutS_core"/>
</dbReference>
<accession>C1EEU6</accession>
<dbReference type="STRING" id="296587.C1EEU6"/>
<keyword evidence="2" id="KW-0547">Nucleotide-binding</keyword>
<dbReference type="Gene3D" id="1.10.1420.10">
    <property type="match status" value="1"/>
</dbReference>
<reference evidence="7 8" key="1">
    <citation type="journal article" date="2009" name="Science">
        <title>Green evolution and dynamic adaptations revealed by genomes of the marine picoeukaryotes Micromonas.</title>
        <authorList>
            <person name="Worden A.Z."/>
            <person name="Lee J.H."/>
            <person name="Mock T."/>
            <person name="Rouze P."/>
            <person name="Simmons M.P."/>
            <person name="Aerts A.L."/>
            <person name="Allen A.E."/>
            <person name="Cuvelier M.L."/>
            <person name="Derelle E."/>
            <person name="Everett M.V."/>
            <person name="Foulon E."/>
            <person name="Grimwood J."/>
            <person name="Gundlach H."/>
            <person name="Henrissat B."/>
            <person name="Napoli C."/>
            <person name="McDonald S.M."/>
            <person name="Parker M.S."/>
            <person name="Rombauts S."/>
            <person name="Salamov A."/>
            <person name="Von Dassow P."/>
            <person name="Badger J.H."/>
            <person name="Coutinho P.M."/>
            <person name="Demir E."/>
            <person name="Dubchak I."/>
            <person name="Gentemann C."/>
            <person name="Eikrem W."/>
            <person name="Gready J.E."/>
            <person name="John U."/>
            <person name="Lanier W."/>
            <person name="Lindquist E.A."/>
            <person name="Lucas S."/>
            <person name="Mayer K.F."/>
            <person name="Moreau H."/>
            <person name="Not F."/>
            <person name="Otillar R."/>
            <person name="Panaud O."/>
            <person name="Pangilinan J."/>
            <person name="Paulsen I."/>
            <person name="Piegu B."/>
            <person name="Poliakov A."/>
            <person name="Robbens S."/>
            <person name="Schmutz J."/>
            <person name="Toulza E."/>
            <person name="Wyss T."/>
            <person name="Zelensky A."/>
            <person name="Zhou K."/>
            <person name="Armbrust E.V."/>
            <person name="Bhattacharya D."/>
            <person name="Goodenough U.W."/>
            <person name="Van de Peer Y."/>
            <person name="Grigoriev I.V."/>
        </authorList>
    </citation>
    <scope>NUCLEOTIDE SEQUENCE [LARGE SCALE GENOMIC DNA]</scope>
    <source>
        <strain evidence="8">RCC299 / NOUM17</strain>
    </source>
</reference>
<dbReference type="InterPro" id="IPR036187">
    <property type="entry name" value="DNA_mismatch_repair_MutS_sf"/>
</dbReference>
<evidence type="ECO:0000256" key="2">
    <source>
        <dbReference type="ARBA" id="ARBA00022741"/>
    </source>
</evidence>
<dbReference type="RefSeq" id="XP_002505042.1">
    <property type="nucleotide sequence ID" value="XM_002504996.1"/>
</dbReference>
<dbReference type="Pfam" id="PF00488">
    <property type="entry name" value="MutS_V"/>
    <property type="match status" value="1"/>
</dbReference>
<dbReference type="OMA" id="CMESEDD"/>
<dbReference type="InParanoid" id="C1EEU6"/>
<evidence type="ECO:0000256" key="4">
    <source>
        <dbReference type="ARBA" id="ARBA00023125"/>
    </source>
</evidence>
<dbReference type="PROSITE" id="PS00486">
    <property type="entry name" value="DNA_MISMATCH_REPAIR_2"/>
    <property type="match status" value="1"/>
</dbReference>
<dbReference type="GO" id="GO:0140664">
    <property type="term" value="F:ATP-dependent DNA damage sensor activity"/>
    <property type="evidence" value="ECO:0007669"/>
    <property type="project" value="InterPro"/>
</dbReference>
<sequence length="947" mass="101139">MPPRVDPTGRRAATADADADDAGDGRDPAVDSARVFMSFVADASRFGAAVYDRDANAIETVEGYLDDDLVLLRLLLVSHEPDVVFVPIRVVGTKDGGSRRANAILDALTERGSTADDDDDREGNRAEHDDDDDDDDDRAEEGRRAPRRADEDGSRLRRAIVPLPAHAFDRIDACVGAIREACALPDDAAVNARVALDAPLQVAAAGALCAALLARDVVLTKNRTRQRRGSNVGPNGGDDGEEEEDKRAAHGVRVDLGGTGGGGSWRTGTHSTHDPADIREMSLGGYLRIDDAARVALGIERLESHPSQYVGCGKEWGLFALAADACVTPAGRRTVRNWFRRPTLNLQSLNDRLDGVEYFKDNPGVRDDMRAIARRGRDAHAVLASMSARVDKATRGVGEWRRLHAFLRSARDLLEYVEERFVTLRAGEDFANAGAHANTGGFPAASTYVPSVRSGVCVDLDDAREMYRRLPDLLEKVRETIVREIPRVLRGRGVEDNLSVVYLPKTGFMLRCVGRALPPDIADELGECEFAFDKSSDEPELALAADFPLGPEGIQSSRYSAYYFTAATRELSDAVGDVLSDVHDLEASILRDLRRRVLSNSRLLRDVASCVAEMDATMSLAAFTSSGNMRRPILHDGTEMNVVGARHPLQEATRAPECGAIVPNDFRCGGGRIAVVTGPNQSGKSVYLKSIAACVFLAHVGSFVPAESAFIPLVDRVFTRVGASRDGGGGGGGGGGSFAADCARVSQMCNGCTGRSLCVVDEFGKGTATADGVGLLAGFLRYLARSPTPPIALVATHFTEFVRDESIVPTTMRPMQFLTMRIHLRSPPGYRSAGEDDSVVFLYRAVPGVSSRAYSLRCARDAGLPGSVLARCEELAAIDAANGAGVGGERGTNTAVVRLAPAAGAKAARARGAARDRAVVAALAGLDPTCSFEDARAAIAEVTRRDV</sequence>
<organism evidence="7 8">
    <name type="scientific">Micromonas commoda (strain RCC299 / NOUM17 / CCMP2709)</name>
    <name type="common">Picoplanktonic green alga</name>
    <dbReference type="NCBI Taxonomy" id="296587"/>
    <lineage>
        <taxon>Eukaryota</taxon>
        <taxon>Viridiplantae</taxon>
        <taxon>Chlorophyta</taxon>
        <taxon>Mamiellophyceae</taxon>
        <taxon>Mamiellales</taxon>
        <taxon>Mamiellaceae</taxon>
        <taxon>Micromonas</taxon>
    </lineage>
</organism>
<dbReference type="GeneID" id="8247757"/>
<dbReference type="PANTHER" id="PTHR11361:SF20">
    <property type="entry name" value="MUTS PROTEIN HOMOLOG 5"/>
    <property type="match status" value="1"/>
</dbReference>
<dbReference type="GO" id="GO:0005634">
    <property type="term" value="C:nucleus"/>
    <property type="evidence" value="ECO:0007669"/>
    <property type="project" value="TreeGrafter"/>
</dbReference>
<feature type="region of interest" description="Disordered" evidence="5">
    <location>
        <begin position="257"/>
        <end position="276"/>
    </location>
</feature>
<evidence type="ECO:0000313" key="7">
    <source>
        <dbReference type="EMBL" id="ACO66300.1"/>
    </source>
</evidence>
<dbReference type="InterPro" id="IPR000432">
    <property type="entry name" value="DNA_mismatch_repair_MutS_C"/>
</dbReference>
<keyword evidence="3" id="KW-0067">ATP-binding</keyword>
<dbReference type="InterPro" id="IPR045076">
    <property type="entry name" value="MutS"/>
</dbReference>
<feature type="region of interest" description="Disordered" evidence="5">
    <location>
        <begin position="224"/>
        <end position="247"/>
    </location>
</feature>
<dbReference type="SMART" id="SM00534">
    <property type="entry name" value="MUTSac"/>
    <property type="match status" value="1"/>
</dbReference>